<organism evidence="9 10">
    <name type="scientific">Halohasta litchfieldiae</name>
    <dbReference type="NCBI Taxonomy" id="1073996"/>
    <lineage>
        <taxon>Archaea</taxon>
        <taxon>Methanobacteriati</taxon>
        <taxon>Methanobacteriota</taxon>
        <taxon>Stenosarchaea group</taxon>
        <taxon>Halobacteria</taxon>
        <taxon>Halobacteriales</taxon>
        <taxon>Haloferacaceae</taxon>
        <taxon>Halohasta</taxon>
    </lineage>
</organism>
<keyword evidence="3" id="KW-0863">Zinc-finger</keyword>
<keyword evidence="2" id="KW-0677">Repeat</keyword>
<dbReference type="PANTHER" id="PTHR11618">
    <property type="entry name" value="TRANSCRIPTION INITIATION FACTOR IIB-RELATED"/>
    <property type="match status" value="1"/>
</dbReference>
<dbReference type="Gene3D" id="1.10.472.170">
    <property type="match status" value="1"/>
</dbReference>
<accession>A0A1H6VS21</accession>
<keyword evidence="9" id="KW-0396">Initiation factor</keyword>
<keyword evidence="5" id="KW-0805">Transcription regulation</keyword>
<comment type="similarity">
    <text evidence="1">Belongs to the TFIIB family.</text>
</comment>
<keyword evidence="6" id="KW-0804">Transcription</keyword>
<feature type="domain" description="Cyclin-like" evidence="8">
    <location>
        <begin position="225"/>
        <end position="306"/>
    </location>
</feature>
<dbReference type="OrthoDB" id="7429at2157"/>
<dbReference type="STRING" id="1073996.SAMN05444271_11730"/>
<dbReference type="GO" id="GO:0070897">
    <property type="term" value="P:transcription preinitiation complex assembly"/>
    <property type="evidence" value="ECO:0007669"/>
    <property type="project" value="InterPro"/>
</dbReference>
<feature type="compositionally biased region" description="Basic residues" evidence="7">
    <location>
        <begin position="102"/>
        <end position="118"/>
    </location>
</feature>
<sequence>MATREIYGQTFDEDVSSDQSATCVECGGQIRTNSIETACEDCGLIIDDQRIDQGPDWRSYKEKTDSQSRVGPPRTVARHDNGLSTEIGRWRDGNGNQLAGSKRSRLSRMRREHSRGRFGSKSERNLAHGLGEVRRITSVLDLAESIRNQACQLFRSAQNEDLLRGRSIEAIAAGSVYSACRCNGLGRTIDEIAALARVNQQRVMNAYKVLNQELGLPTQPIRPSGFVPRLASELGVSDQVRHRAQRLAEHSETVDKTVGVRPSGFAAACLYCASQEYGHPLTQRSAADAANVTPTTVRAHRDTIEGLPL</sequence>
<evidence type="ECO:0000256" key="4">
    <source>
        <dbReference type="ARBA" id="ARBA00022833"/>
    </source>
</evidence>
<keyword evidence="10" id="KW-1185">Reference proteome</keyword>
<feature type="compositionally biased region" description="Basic and acidic residues" evidence="7">
    <location>
        <begin position="55"/>
        <end position="66"/>
    </location>
</feature>
<evidence type="ECO:0000256" key="1">
    <source>
        <dbReference type="ARBA" id="ARBA00010857"/>
    </source>
</evidence>
<evidence type="ECO:0000256" key="5">
    <source>
        <dbReference type="ARBA" id="ARBA00023015"/>
    </source>
</evidence>
<dbReference type="SUPFAM" id="SSF57783">
    <property type="entry name" value="Zinc beta-ribbon"/>
    <property type="match status" value="1"/>
</dbReference>
<dbReference type="InterPro" id="IPR036915">
    <property type="entry name" value="Cyclin-like_sf"/>
</dbReference>
<reference evidence="9 10" key="1">
    <citation type="submission" date="2016-10" db="EMBL/GenBank/DDBJ databases">
        <authorList>
            <person name="de Groot N.N."/>
        </authorList>
    </citation>
    <scope>NUCLEOTIDE SEQUENCE [LARGE SCALE GENOMIC DNA]</scope>
    <source>
        <strain evidence="9 10">DSM 22187</strain>
    </source>
</reference>
<feature type="region of interest" description="Disordered" evidence="7">
    <location>
        <begin position="55"/>
        <end position="122"/>
    </location>
</feature>
<keyword evidence="4" id="KW-0862">Zinc</keyword>
<gene>
    <name evidence="9" type="ORF">SAMN05444271_11730</name>
</gene>
<dbReference type="InterPro" id="IPR000812">
    <property type="entry name" value="TFIIB"/>
</dbReference>
<dbReference type="GO" id="GO:0097550">
    <property type="term" value="C:transcription preinitiation complex"/>
    <property type="evidence" value="ECO:0007669"/>
    <property type="project" value="TreeGrafter"/>
</dbReference>
<evidence type="ECO:0000256" key="7">
    <source>
        <dbReference type="SAM" id="MobiDB-lite"/>
    </source>
</evidence>
<keyword evidence="3" id="KW-0479">Metal-binding</keyword>
<keyword evidence="9" id="KW-0648">Protein biosynthesis</keyword>
<evidence type="ECO:0000256" key="3">
    <source>
        <dbReference type="ARBA" id="ARBA00022771"/>
    </source>
</evidence>
<dbReference type="AlphaFoldDB" id="A0A1H6VS21"/>
<protein>
    <submittedName>
        <fullName evidence="9">Transcription initiation factor TFIIB</fullName>
    </submittedName>
</protein>
<dbReference type="PANTHER" id="PTHR11618:SF13">
    <property type="entry name" value="TRANSCRIPTION INITIATION FACTOR IIB"/>
    <property type="match status" value="1"/>
</dbReference>
<dbReference type="InterPro" id="IPR013150">
    <property type="entry name" value="TFIIB_cyclin"/>
</dbReference>
<evidence type="ECO:0000256" key="2">
    <source>
        <dbReference type="ARBA" id="ARBA00022737"/>
    </source>
</evidence>
<dbReference type="Pfam" id="PF08271">
    <property type="entry name" value="Zn_Ribbon_TF"/>
    <property type="match status" value="1"/>
</dbReference>
<dbReference type="GO" id="GO:0003743">
    <property type="term" value="F:translation initiation factor activity"/>
    <property type="evidence" value="ECO:0007669"/>
    <property type="project" value="UniProtKB-KW"/>
</dbReference>
<dbReference type="SMART" id="SM00385">
    <property type="entry name" value="CYCLIN"/>
    <property type="match status" value="2"/>
</dbReference>
<dbReference type="EMBL" id="FNYR01000017">
    <property type="protein sequence ID" value="SEJ03440.1"/>
    <property type="molecule type" value="Genomic_DNA"/>
</dbReference>
<evidence type="ECO:0000313" key="9">
    <source>
        <dbReference type="EMBL" id="SEJ03440.1"/>
    </source>
</evidence>
<dbReference type="Gene3D" id="1.10.472.10">
    <property type="entry name" value="Cyclin-like"/>
    <property type="match status" value="1"/>
</dbReference>
<dbReference type="GeneID" id="35002085"/>
<dbReference type="InterPro" id="IPR013763">
    <property type="entry name" value="Cyclin-like_dom"/>
</dbReference>
<dbReference type="InterPro" id="IPR013137">
    <property type="entry name" value="Znf_TFIIB"/>
</dbReference>
<proteinExistence type="inferred from homology"/>
<evidence type="ECO:0000256" key="6">
    <source>
        <dbReference type="ARBA" id="ARBA00023163"/>
    </source>
</evidence>
<dbReference type="SUPFAM" id="SSF47954">
    <property type="entry name" value="Cyclin-like"/>
    <property type="match status" value="2"/>
</dbReference>
<evidence type="ECO:0000313" key="10">
    <source>
        <dbReference type="Proteomes" id="UP000198888"/>
    </source>
</evidence>
<dbReference type="GO" id="GO:0008270">
    <property type="term" value="F:zinc ion binding"/>
    <property type="evidence" value="ECO:0007669"/>
    <property type="project" value="UniProtKB-KW"/>
</dbReference>
<dbReference type="Pfam" id="PF00382">
    <property type="entry name" value="TFIIB"/>
    <property type="match status" value="2"/>
</dbReference>
<dbReference type="RefSeq" id="WP_089672965.1">
    <property type="nucleotide sequence ID" value="NZ_CP024845.1"/>
</dbReference>
<dbReference type="PRINTS" id="PR00685">
    <property type="entry name" value="TIFACTORIIB"/>
</dbReference>
<evidence type="ECO:0000259" key="8">
    <source>
        <dbReference type="SMART" id="SM00385"/>
    </source>
</evidence>
<name>A0A1H6VS21_9EURY</name>
<dbReference type="Proteomes" id="UP000198888">
    <property type="component" value="Unassembled WGS sequence"/>
</dbReference>
<dbReference type="GO" id="GO:0017025">
    <property type="term" value="F:TBP-class protein binding"/>
    <property type="evidence" value="ECO:0007669"/>
    <property type="project" value="InterPro"/>
</dbReference>
<feature type="domain" description="Cyclin-like" evidence="8">
    <location>
        <begin position="131"/>
        <end position="212"/>
    </location>
</feature>